<keyword evidence="3 7" id="KW-0032">Aminotransferase</keyword>
<dbReference type="GO" id="GO:0005737">
    <property type="term" value="C:cytoplasm"/>
    <property type="evidence" value="ECO:0007669"/>
    <property type="project" value="TreeGrafter"/>
</dbReference>
<dbReference type="InterPro" id="IPR015421">
    <property type="entry name" value="PyrdxlP-dep_Trfase_major"/>
</dbReference>
<dbReference type="CDD" id="cd00609">
    <property type="entry name" value="AAT_like"/>
    <property type="match status" value="1"/>
</dbReference>
<dbReference type="GO" id="GO:0030170">
    <property type="term" value="F:pyridoxal phosphate binding"/>
    <property type="evidence" value="ECO:0007669"/>
    <property type="project" value="InterPro"/>
</dbReference>
<dbReference type="FunFam" id="3.40.640.10:FF:000033">
    <property type="entry name" value="Aspartate aminotransferase"/>
    <property type="match status" value="1"/>
</dbReference>
<dbReference type="NCBIfam" id="NF006569">
    <property type="entry name" value="PRK09082.1"/>
    <property type="match status" value="1"/>
</dbReference>
<dbReference type="RefSeq" id="WP_006464481.1">
    <property type="nucleotide sequence ID" value="NZ_AEEC02000023.1"/>
</dbReference>
<evidence type="ECO:0000256" key="1">
    <source>
        <dbReference type="ARBA" id="ARBA00001933"/>
    </source>
</evidence>
<dbReference type="AlphaFoldDB" id="A0AAI9ID21"/>
<accession>A0AAI9ID21</accession>
<evidence type="ECO:0000256" key="3">
    <source>
        <dbReference type="ARBA" id="ARBA00022576"/>
    </source>
</evidence>
<name>A0AAI9ID21_9BURK</name>
<evidence type="ECO:0000313" key="8">
    <source>
        <dbReference type="Proteomes" id="UP000006772"/>
    </source>
</evidence>
<reference evidence="7 8" key="1">
    <citation type="journal article" date="2013" name="Front. Microbiol.">
        <title>The genome of the endophytic bacterium H. frisingense GSF30(T) identifies diverse strategies in the Herbaspirillum genus to interact with plants.</title>
        <authorList>
            <person name="Straub D."/>
            <person name="Rothballer M."/>
            <person name="Hartmann A."/>
            <person name="Ludewig U."/>
        </authorList>
    </citation>
    <scope>NUCLEOTIDE SEQUENCE [LARGE SCALE GENOMIC DNA]</scope>
    <source>
        <strain evidence="7 8">GSF30</strain>
    </source>
</reference>
<dbReference type="PANTHER" id="PTHR43807">
    <property type="entry name" value="FI04487P"/>
    <property type="match status" value="1"/>
</dbReference>
<evidence type="ECO:0000256" key="2">
    <source>
        <dbReference type="ARBA" id="ARBA00007441"/>
    </source>
</evidence>
<comment type="similarity">
    <text evidence="2">Belongs to the class-I pyridoxal-phosphate-dependent aminotransferase family.</text>
</comment>
<proteinExistence type="inferred from homology"/>
<dbReference type="InterPro" id="IPR015422">
    <property type="entry name" value="PyrdxlP-dep_Trfase_small"/>
</dbReference>
<evidence type="ECO:0000256" key="4">
    <source>
        <dbReference type="ARBA" id="ARBA00022679"/>
    </source>
</evidence>
<dbReference type="InterPro" id="IPR015424">
    <property type="entry name" value="PyrdxlP-dep_Trfase"/>
</dbReference>
<comment type="caution">
    <text evidence="7">The sequence shown here is derived from an EMBL/GenBank/DDBJ whole genome shotgun (WGS) entry which is preliminary data.</text>
</comment>
<evidence type="ECO:0000259" key="6">
    <source>
        <dbReference type="Pfam" id="PF00155"/>
    </source>
</evidence>
<dbReference type="Pfam" id="PF00155">
    <property type="entry name" value="Aminotran_1_2"/>
    <property type="match status" value="1"/>
</dbReference>
<protein>
    <submittedName>
        <fullName evidence="7">Methionine aminotransferase</fullName>
    </submittedName>
</protein>
<dbReference type="Proteomes" id="UP000006772">
    <property type="component" value="Unassembled WGS sequence"/>
</dbReference>
<dbReference type="NCBIfam" id="NF009079">
    <property type="entry name" value="PRK12414.1"/>
    <property type="match status" value="1"/>
</dbReference>
<gene>
    <name evidence="7" type="ORF">HFRIS_016205</name>
</gene>
<dbReference type="SUPFAM" id="SSF53383">
    <property type="entry name" value="PLP-dependent transferases"/>
    <property type="match status" value="1"/>
</dbReference>
<keyword evidence="5" id="KW-0663">Pyridoxal phosphate</keyword>
<dbReference type="InterPro" id="IPR051326">
    <property type="entry name" value="Kynurenine-oxoglutarate_AT"/>
</dbReference>
<comment type="cofactor">
    <cofactor evidence="1">
        <name>pyridoxal 5'-phosphate</name>
        <dbReference type="ChEBI" id="CHEBI:597326"/>
    </cofactor>
</comment>
<dbReference type="Gene3D" id="3.40.640.10">
    <property type="entry name" value="Type I PLP-dependent aspartate aminotransferase-like (Major domain)"/>
    <property type="match status" value="1"/>
</dbReference>
<keyword evidence="4" id="KW-0808">Transferase</keyword>
<evidence type="ECO:0000256" key="5">
    <source>
        <dbReference type="ARBA" id="ARBA00022898"/>
    </source>
</evidence>
<dbReference type="Gene3D" id="3.90.1150.10">
    <property type="entry name" value="Aspartate Aminotransferase, domain 1"/>
    <property type="match status" value="1"/>
</dbReference>
<evidence type="ECO:0000313" key="7">
    <source>
        <dbReference type="EMBL" id="EOA03769.1"/>
    </source>
</evidence>
<dbReference type="PANTHER" id="PTHR43807:SF20">
    <property type="entry name" value="FI04487P"/>
    <property type="match status" value="1"/>
</dbReference>
<feature type="domain" description="Aminotransferase class I/classII large" evidence="6">
    <location>
        <begin position="30"/>
        <end position="382"/>
    </location>
</feature>
<dbReference type="GO" id="GO:0016212">
    <property type="term" value="F:kynurenine-oxoglutarate transaminase activity"/>
    <property type="evidence" value="ECO:0007669"/>
    <property type="project" value="TreeGrafter"/>
</dbReference>
<dbReference type="EMBL" id="AEEC02000023">
    <property type="protein sequence ID" value="EOA03769.1"/>
    <property type="molecule type" value="Genomic_DNA"/>
</dbReference>
<dbReference type="InterPro" id="IPR004839">
    <property type="entry name" value="Aminotransferase_I/II_large"/>
</dbReference>
<sequence>MSTPTIVTKLPKVGTTIFTVMSALASEKGAVNLGQGFPDFHCDPTLVNAVTQAMQEGLNQYPPMAGVLPLREAIADKVEQLYGHRYDPVSEITVTAGATQGILTSVLCAVHAGDEVIVIEPVYDCYVPAIELAGGVPVFVQMEVGAAGYSIPWDKVKAAVTPKTRMIMVNTPHNPTGSVMRAADVAALADIVRGTDILILSDEVYEHMVYDGQPHESLARHPELAERSFINSSFGKTYHVTGWKVGYVAAPAALTAEFRKVHQFNVFTVNTPVQYGLAAYMKDPAPYLDLPAFYQKKRDLFRAGLAATRFELLPSQGTYFQCVKYGAISDLPEAEFCKWLTTEIGVAAIPVSAFYNTPRESGIVRFCFAKKDETLQLALDRLASL</sequence>
<organism evidence="7 8">
    <name type="scientific">Herbaspirillum frisingense GSF30</name>
    <dbReference type="NCBI Taxonomy" id="864073"/>
    <lineage>
        <taxon>Bacteria</taxon>
        <taxon>Pseudomonadati</taxon>
        <taxon>Pseudomonadota</taxon>
        <taxon>Betaproteobacteria</taxon>
        <taxon>Burkholderiales</taxon>
        <taxon>Oxalobacteraceae</taxon>
        <taxon>Herbaspirillum</taxon>
    </lineage>
</organism>